<gene>
    <name evidence="1" type="ORF">HYPSUDRAFT_200930</name>
</gene>
<dbReference type="AlphaFoldDB" id="A0A0D2LA71"/>
<reference evidence="2" key="1">
    <citation type="submission" date="2014-04" db="EMBL/GenBank/DDBJ databases">
        <title>Evolutionary Origins and Diversification of the Mycorrhizal Mutualists.</title>
        <authorList>
            <consortium name="DOE Joint Genome Institute"/>
            <consortium name="Mycorrhizal Genomics Consortium"/>
            <person name="Kohler A."/>
            <person name="Kuo A."/>
            <person name="Nagy L.G."/>
            <person name="Floudas D."/>
            <person name="Copeland A."/>
            <person name="Barry K.W."/>
            <person name="Cichocki N."/>
            <person name="Veneault-Fourrey C."/>
            <person name="LaButti K."/>
            <person name="Lindquist E.A."/>
            <person name="Lipzen A."/>
            <person name="Lundell T."/>
            <person name="Morin E."/>
            <person name="Murat C."/>
            <person name="Riley R."/>
            <person name="Ohm R."/>
            <person name="Sun H."/>
            <person name="Tunlid A."/>
            <person name="Henrissat B."/>
            <person name="Grigoriev I.V."/>
            <person name="Hibbett D.S."/>
            <person name="Martin F."/>
        </authorList>
    </citation>
    <scope>NUCLEOTIDE SEQUENCE [LARGE SCALE GENOMIC DNA]</scope>
    <source>
        <strain evidence="2">FD-334 SS-4</strain>
    </source>
</reference>
<organism evidence="1 2">
    <name type="scientific">Hypholoma sublateritium (strain FD-334 SS-4)</name>
    <dbReference type="NCBI Taxonomy" id="945553"/>
    <lineage>
        <taxon>Eukaryota</taxon>
        <taxon>Fungi</taxon>
        <taxon>Dikarya</taxon>
        <taxon>Basidiomycota</taxon>
        <taxon>Agaricomycotina</taxon>
        <taxon>Agaricomycetes</taxon>
        <taxon>Agaricomycetidae</taxon>
        <taxon>Agaricales</taxon>
        <taxon>Agaricineae</taxon>
        <taxon>Strophariaceae</taxon>
        <taxon>Hypholoma</taxon>
    </lineage>
</organism>
<sequence>MAPESGALTDAPAKVEYMHTASSVSKPFHDILPVDLHNPNRDYHGTSTFADVQCAKKSKKSIFWKGPRQYPGKVTSRYERLETGSS</sequence>
<accession>A0A0D2LA71</accession>
<evidence type="ECO:0000313" key="2">
    <source>
        <dbReference type="Proteomes" id="UP000054270"/>
    </source>
</evidence>
<proteinExistence type="predicted"/>
<protein>
    <submittedName>
        <fullName evidence="1">Uncharacterized protein</fullName>
    </submittedName>
</protein>
<evidence type="ECO:0000313" key="1">
    <source>
        <dbReference type="EMBL" id="KJA24127.1"/>
    </source>
</evidence>
<name>A0A0D2LA71_HYPSF</name>
<keyword evidence="2" id="KW-1185">Reference proteome</keyword>
<dbReference type="EMBL" id="KN817539">
    <property type="protein sequence ID" value="KJA24127.1"/>
    <property type="molecule type" value="Genomic_DNA"/>
</dbReference>
<dbReference type="Proteomes" id="UP000054270">
    <property type="component" value="Unassembled WGS sequence"/>
</dbReference>